<dbReference type="EC" id="2.4.99.28" evidence="11"/>
<comment type="caution">
    <text evidence="12">The sequence shown here is derived from an EMBL/GenBank/DDBJ whole genome shotgun (WGS) entry which is preliminary data.</text>
</comment>
<dbReference type="PROSITE" id="PS00428">
    <property type="entry name" value="FTSW_RODA_SPOVE"/>
    <property type="match status" value="1"/>
</dbReference>
<comment type="pathway">
    <text evidence="11">Cell wall biogenesis; peptidoglycan biosynthesis.</text>
</comment>
<dbReference type="UniPathway" id="UPA00219"/>
<evidence type="ECO:0000256" key="11">
    <source>
        <dbReference type="HAMAP-Rule" id="MF_02079"/>
    </source>
</evidence>
<feature type="transmembrane region" description="Helical" evidence="11">
    <location>
        <begin position="186"/>
        <end position="204"/>
    </location>
</feature>
<protein>
    <recommendedName>
        <fullName evidence="11">Peptidoglycan glycosyltransferase MrdB</fullName>
        <shortName evidence="11">PGT</shortName>
        <ecNumber evidence="11">2.4.99.28</ecNumber>
    </recommendedName>
    <alternativeName>
        <fullName evidence="11">Cell elongation protein RodA</fullName>
    </alternativeName>
    <alternativeName>
        <fullName evidence="11">Cell wall polymerase</fullName>
    </alternativeName>
    <alternativeName>
        <fullName evidence="11">Peptidoglycan polymerase</fullName>
        <shortName evidence="11">PG polymerase</shortName>
    </alternativeName>
</protein>
<dbReference type="GO" id="GO:0005886">
    <property type="term" value="C:plasma membrane"/>
    <property type="evidence" value="ECO:0007669"/>
    <property type="project" value="UniProtKB-SubCell"/>
</dbReference>
<dbReference type="InterPro" id="IPR001182">
    <property type="entry name" value="FtsW/RodA"/>
</dbReference>
<evidence type="ECO:0000256" key="6">
    <source>
        <dbReference type="ARBA" id="ARBA00022960"/>
    </source>
</evidence>
<dbReference type="GO" id="GO:0008955">
    <property type="term" value="F:peptidoglycan glycosyltransferase activity"/>
    <property type="evidence" value="ECO:0007669"/>
    <property type="project" value="UniProtKB-UniRule"/>
</dbReference>
<keyword evidence="3 11" id="KW-0328">Glycosyltransferase</keyword>
<feature type="transmembrane region" description="Helical" evidence="11">
    <location>
        <begin position="140"/>
        <end position="156"/>
    </location>
</feature>
<dbReference type="GO" id="GO:0051301">
    <property type="term" value="P:cell division"/>
    <property type="evidence" value="ECO:0007669"/>
    <property type="project" value="InterPro"/>
</dbReference>
<dbReference type="GO" id="GO:0032153">
    <property type="term" value="C:cell division site"/>
    <property type="evidence" value="ECO:0007669"/>
    <property type="project" value="TreeGrafter"/>
</dbReference>
<evidence type="ECO:0000256" key="10">
    <source>
        <dbReference type="ARBA" id="ARBA00023316"/>
    </source>
</evidence>
<dbReference type="InterPro" id="IPR011923">
    <property type="entry name" value="RodA/MrdB"/>
</dbReference>
<keyword evidence="9 11" id="KW-0472">Membrane</keyword>
<dbReference type="PANTHER" id="PTHR30474">
    <property type="entry name" value="CELL CYCLE PROTEIN"/>
    <property type="match status" value="1"/>
</dbReference>
<dbReference type="GO" id="GO:0071555">
    <property type="term" value="P:cell wall organization"/>
    <property type="evidence" value="ECO:0007669"/>
    <property type="project" value="UniProtKB-KW"/>
</dbReference>
<dbReference type="GO" id="GO:0009252">
    <property type="term" value="P:peptidoglycan biosynthetic process"/>
    <property type="evidence" value="ECO:0007669"/>
    <property type="project" value="UniProtKB-UniRule"/>
</dbReference>
<comment type="catalytic activity">
    <reaction evidence="11">
        <text>[GlcNAc-(1-&gt;4)-Mur2Ac(oyl-L-Ala-gamma-D-Glu-L-Lys-D-Ala-D-Ala)](n)-di-trans,octa-cis-undecaprenyl diphosphate + beta-D-GlcNAc-(1-&gt;4)-Mur2Ac(oyl-L-Ala-gamma-D-Glu-L-Lys-D-Ala-D-Ala)-di-trans,octa-cis-undecaprenyl diphosphate = [GlcNAc-(1-&gt;4)-Mur2Ac(oyl-L-Ala-gamma-D-Glu-L-Lys-D-Ala-D-Ala)](n+1)-di-trans,octa-cis-undecaprenyl diphosphate + di-trans,octa-cis-undecaprenyl diphosphate + H(+)</text>
        <dbReference type="Rhea" id="RHEA:23708"/>
        <dbReference type="Rhea" id="RHEA-COMP:9602"/>
        <dbReference type="Rhea" id="RHEA-COMP:9603"/>
        <dbReference type="ChEBI" id="CHEBI:15378"/>
        <dbReference type="ChEBI" id="CHEBI:58405"/>
        <dbReference type="ChEBI" id="CHEBI:60033"/>
        <dbReference type="ChEBI" id="CHEBI:78435"/>
        <dbReference type="EC" id="2.4.99.28"/>
    </reaction>
</comment>
<reference evidence="12 13" key="1">
    <citation type="submission" date="2018-11" db="EMBL/GenBank/DDBJ databases">
        <title>Genome sequencing of Lautropia sp. KCOM 2505 (= ChDC F240).</title>
        <authorList>
            <person name="Kook J.-K."/>
            <person name="Park S.-N."/>
            <person name="Lim Y.K."/>
        </authorList>
    </citation>
    <scope>NUCLEOTIDE SEQUENCE [LARGE SCALE GENOMIC DNA]</scope>
    <source>
        <strain evidence="12 13">KCOM 2505</strain>
    </source>
</reference>
<keyword evidence="7 11" id="KW-0573">Peptidoglycan synthesis</keyword>
<feature type="transmembrane region" description="Helical" evidence="11">
    <location>
        <begin position="306"/>
        <end position="333"/>
    </location>
</feature>
<dbReference type="PANTHER" id="PTHR30474:SF1">
    <property type="entry name" value="PEPTIDOGLYCAN GLYCOSYLTRANSFERASE MRDB"/>
    <property type="match status" value="1"/>
</dbReference>
<evidence type="ECO:0000256" key="7">
    <source>
        <dbReference type="ARBA" id="ARBA00022984"/>
    </source>
</evidence>
<dbReference type="Proteomes" id="UP000270261">
    <property type="component" value="Unassembled WGS sequence"/>
</dbReference>
<dbReference type="EMBL" id="RRUE01000002">
    <property type="protein sequence ID" value="RRN43918.1"/>
    <property type="molecule type" value="Genomic_DNA"/>
</dbReference>
<gene>
    <name evidence="11 12" type="primary">rodA</name>
    <name evidence="11" type="synonym">mrdB</name>
    <name evidence="12" type="ORF">EHV23_11030</name>
</gene>
<feature type="transmembrane region" description="Helical" evidence="11">
    <location>
        <begin position="116"/>
        <end position="133"/>
    </location>
</feature>
<keyword evidence="6 11" id="KW-0133">Cell shape</keyword>
<feature type="transmembrane region" description="Helical" evidence="11">
    <location>
        <begin position="339"/>
        <end position="361"/>
    </location>
</feature>
<dbReference type="AlphaFoldDB" id="A0A426FMR6"/>
<evidence type="ECO:0000256" key="9">
    <source>
        <dbReference type="ARBA" id="ARBA00023136"/>
    </source>
</evidence>
<sequence>MNAAAFWRFLRHRVFIFDPMLSMVLLAITLISLVTMYSAAGEGSTRLMVHARNLGMAVLITWLVASLSPRRLMTVAIPLYLAGLALLFCVELFGVSAKGAKRWLDLGFTRIQPAELMKIAIPLMLAWFFHISQNRLRARYVHLMAIMLLVLPVALVGRQPDLGTAILIGSTGAFVIYFAGLPWRVILASLVIGVAALPLLWLNMKPYQKERVLTMIDPTNDPLGKGFHIIQSTIAVGSGGMQGKGWLKGTQAHLDFVPERTTDFIFSVYAEEFGLVGTAVLLTLYAVLIGRGLMIASQAQSPFGRLLAASMTMSLFTYAFVNIGMVIGILPVVGVPLPFMSYGGTALVTLGIGCGMLMCVAHDNAMQRLRPGRHFVFE</sequence>
<comment type="function">
    <text evidence="11">Peptidoglycan polymerase that is essential for cell wall elongation.</text>
</comment>
<feature type="transmembrane region" description="Helical" evidence="11">
    <location>
        <begin position="162"/>
        <end position="179"/>
    </location>
</feature>
<keyword evidence="13" id="KW-1185">Reference proteome</keyword>
<dbReference type="OrthoDB" id="9768187at2"/>
<evidence type="ECO:0000256" key="3">
    <source>
        <dbReference type="ARBA" id="ARBA00022676"/>
    </source>
</evidence>
<evidence type="ECO:0000256" key="2">
    <source>
        <dbReference type="ARBA" id="ARBA00022475"/>
    </source>
</evidence>
<evidence type="ECO:0000313" key="13">
    <source>
        <dbReference type="Proteomes" id="UP000270261"/>
    </source>
</evidence>
<evidence type="ECO:0000256" key="4">
    <source>
        <dbReference type="ARBA" id="ARBA00022679"/>
    </source>
</evidence>
<dbReference type="InterPro" id="IPR018365">
    <property type="entry name" value="Cell_cycle_FtsW-rel_CS"/>
</dbReference>
<keyword evidence="8 11" id="KW-1133">Transmembrane helix</keyword>
<comment type="subcellular location">
    <subcellularLocation>
        <location evidence="11">Cell inner membrane</location>
        <topology evidence="11">Multi-pass membrane protein</topology>
    </subcellularLocation>
    <subcellularLocation>
        <location evidence="1">Membrane</location>
        <topology evidence="1">Multi-pass membrane protein</topology>
    </subcellularLocation>
</comment>
<feature type="transmembrane region" description="Helical" evidence="11">
    <location>
        <begin position="47"/>
        <end position="65"/>
    </location>
</feature>
<evidence type="ECO:0000313" key="12">
    <source>
        <dbReference type="EMBL" id="RRN43918.1"/>
    </source>
</evidence>
<dbReference type="Pfam" id="PF01098">
    <property type="entry name" value="FTSW_RODA_SPOVE"/>
    <property type="match status" value="1"/>
</dbReference>
<keyword evidence="10 11" id="KW-0961">Cell wall biogenesis/degradation</keyword>
<evidence type="ECO:0000256" key="5">
    <source>
        <dbReference type="ARBA" id="ARBA00022692"/>
    </source>
</evidence>
<feature type="transmembrane region" description="Helical" evidence="11">
    <location>
        <begin position="273"/>
        <end position="294"/>
    </location>
</feature>
<dbReference type="NCBIfam" id="TIGR02210">
    <property type="entry name" value="rodA_shape"/>
    <property type="match status" value="1"/>
</dbReference>
<evidence type="ECO:0000256" key="8">
    <source>
        <dbReference type="ARBA" id="ARBA00022989"/>
    </source>
</evidence>
<accession>A0A426FMR6</accession>
<evidence type="ECO:0000256" key="1">
    <source>
        <dbReference type="ARBA" id="ARBA00004141"/>
    </source>
</evidence>
<dbReference type="GO" id="GO:0015648">
    <property type="term" value="F:lipid-linked peptidoglycan transporter activity"/>
    <property type="evidence" value="ECO:0007669"/>
    <property type="project" value="TreeGrafter"/>
</dbReference>
<name>A0A426FMR6_9BURK</name>
<dbReference type="RefSeq" id="WP_125096118.1">
    <property type="nucleotide sequence ID" value="NZ_RRUE01000002.1"/>
</dbReference>
<keyword evidence="11" id="KW-0997">Cell inner membrane</keyword>
<comment type="similarity">
    <text evidence="11">Belongs to the SEDS family. MrdB/RodA subfamily.</text>
</comment>
<keyword evidence="5 11" id="KW-0812">Transmembrane</keyword>
<dbReference type="GO" id="GO:0008360">
    <property type="term" value="P:regulation of cell shape"/>
    <property type="evidence" value="ECO:0007669"/>
    <property type="project" value="UniProtKB-KW"/>
</dbReference>
<feature type="transmembrane region" description="Helical" evidence="11">
    <location>
        <begin position="21"/>
        <end position="41"/>
    </location>
</feature>
<dbReference type="HAMAP" id="MF_02079">
    <property type="entry name" value="PGT_RodA"/>
    <property type="match status" value="1"/>
</dbReference>
<proteinExistence type="inferred from homology"/>
<feature type="transmembrane region" description="Helical" evidence="11">
    <location>
        <begin position="77"/>
        <end position="96"/>
    </location>
</feature>
<keyword evidence="2 11" id="KW-1003">Cell membrane</keyword>
<organism evidence="12 13">
    <name type="scientific">Lautropia dentalis</name>
    <dbReference type="NCBI Taxonomy" id="2490857"/>
    <lineage>
        <taxon>Bacteria</taxon>
        <taxon>Pseudomonadati</taxon>
        <taxon>Pseudomonadota</taxon>
        <taxon>Betaproteobacteria</taxon>
        <taxon>Burkholderiales</taxon>
        <taxon>Burkholderiaceae</taxon>
        <taxon>Lautropia</taxon>
    </lineage>
</organism>
<keyword evidence="4 11" id="KW-0808">Transferase</keyword>